<reference evidence="2 3" key="1">
    <citation type="journal article" date="2018" name="Sci. Rep.">
        <title>Genomic signatures of local adaptation to the degree of environmental predictability in rotifers.</title>
        <authorList>
            <person name="Franch-Gras L."/>
            <person name="Hahn C."/>
            <person name="Garcia-Roger E.M."/>
            <person name="Carmona M.J."/>
            <person name="Serra M."/>
            <person name="Gomez A."/>
        </authorList>
    </citation>
    <scope>NUCLEOTIDE SEQUENCE [LARGE SCALE GENOMIC DNA]</scope>
    <source>
        <strain evidence="2">HYR1</strain>
    </source>
</reference>
<dbReference type="InterPro" id="IPR008978">
    <property type="entry name" value="HSP20-like_chaperone"/>
</dbReference>
<dbReference type="Proteomes" id="UP000276133">
    <property type="component" value="Unassembled WGS sequence"/>
</dbReference>
<organism evidence="2 3">
    <name type="scientific">Brachionus plicatilis</name>
    <name type="common">Marine rotifer</name>
    <name type="synonym">Brachionus muelleri</name>
    <dbReference type="NCBI Taxonomy" id="10195"/>
    <lineage>
        <taxon>Eukaryota</taxon>
        <taxon>Metazoa</taxon>
        <taxon>Spiralia</taxon>
        <taxon>Gnathifera</taxon>
        <taxon>Rotifera</taxon>
        <taxon>Eurotatoria</taxon>
        <taxon>Monogononta</taxon>
        <taxon>Pseudotrocha</taxon>
        <taxon>Ploima</taxon>
        <taxon>Brachionidae</taxon>
        <taxon>Brachionus</taxon>
    </lineage>
</organism>
<dbReference type="OrthoDB" id="1431247at2759"/>
<dbReference type="Gene3D" id="2.60.40.790">
    <property type="match status" value="1"/>
</dbReference>
<protein>
    <recommendedName>
        <fullName evidence="1">SHSP domain-containing protein</fullName>
    </recommendedName>
</protein>
<dbReference type="Pfam" id="PF00011">
    <property type="entry name" value="HSP20"/>
    <property type="match status" value="1"/>
</dbReference>
<gene>
    <name evidence="2" type="ORF">BpHYR1_053193</name>
</gene>
<evidence type="ECO:0000259" key="1">
    <source>
        <dbReference type="Pfam" id="PF00011"/>
    </source>
</evidence>
<name>A0A3M7STH7_BRAPC</name>
<comment type="caution">
    <text evidence="2">The sequence shown here is derived from an EMBL/GenBank/DDBJ whole genome shotgun (WGS) entry which is preliminary data.</text>
</comment>
<accession>A0A3M7STH7</accession>
<evidence type="ECO:0000313" key="3">
    <source>
        <dbReference type="Proteomes" id="UP000276133"/>
    </source>
</evidence>
<dbReference type="EMBL" id="REGN01000796">
    <property type="protein sequence ID" value="RNA39019.1"/>
    <property type="molecule type" value="Genomic_DNA"/>
</dbReference>
<sequence>MIIKSFLLFHAVTKGIQGDSADSLKVKVSDDKQKLIVSGKEGGNKSDDDDYHIRKFKKSYKLAPNAEMNKIIRFK</sequence>
<dbReference type="AlphaFoldDB" id="A0A3M7STH7"/>
<proteinExistence type="predicted"/>
<keyword evidence="3" id="KW-1185">Reference proteome</keyword>
<dbReference type="InterPro" id="IPR002068">
    <property type="entry name" value="A-crystallin/Hsp20_dom"/>
</dbReference>
<feature type="domain" description="SHSP" evidence="1">
    <location>
        <begin position="16"/>
        <end position="71"/>
    </location>
</feature>
<evidence type="ECO:0000313" key="2">
    <source>
        <dbReference type="EMBL" id="RNA39019.1"/>
    </source>
</evidence>